<dbReference type="EMBL" id="VTUZ01000072">
    <property type="protein sequence ID" value="KAA0997796.1"/>
    <property type="molecule type" value="Genomic_DNA"/>
</dbReference>
<organism evidence="1 2">
    <name type="scientific">Paraburkholderia panacisoli</name>
    <dbReference type="NCBI Taxonomy" id="2603818"/>
    <lineage>
        <taxon>Bacteria</taxon>
        <taxon>Pseudomonadati</taxon>
        <taxon>Pseudomonadota</taxon>
        <taxon>Betaproteobacteria</taxon>
        <taxon>Burkholderiales</taxon>
        <taxon>Burkholderiaceae</taxon>
        <taxon>Paraburkholderia</taxon>
    </lineage>
</organism>
<dbReference type="AlphaFoldDB" id="A0A5B0G317"/>
<evidence type="ECO:0000313" key="2">
    <source>
        <dbReference type="Proteomes" id="UP000325273"/>
    </source>
</evidence>
<proteinExistence type="predicted"/>
<name>A0A5B0G317_9BURK</name>
<accession>A0A5B0G317</accession>
<gene>
    <name evidence="1" type="ORF">FVF58_47375</name>
</gene>
<keyword evidence="2" id="KW-1185">Reference proteome</keyword>
<protein>
    <submittedName>
        <fullName evidence="1">Uncharacterized protein</fullName>
    </submittedName>
</protein>
<comment type="caution">
    <text evidence="1">The sequence shown here is derived from an EMBL/GenBank/DDBJ whole genome shotgun (WGS) entry which is preliminary data.</text>
</comment>
<sequence length="79" mass="8372">MQPCNACLKLVGKPSSVPPHGDLADSGVSAIGPPSHATKISSNWNCTVCGSWLYQNTADGTPPNEWVMGEHQLAWPEKA</sequence>
<evidence type="ECO:0000313" key="1">
    <source>
        <dbReference type="EMBL" id="KAA0997796.1"/>
    </source>
</evidence>
<reference evidence="1 2" key="1">
    <citation type="submission" date="2019-08" db="EMBL/GenBank/DDBJ databases">
        <title>Paraburkholderia sp. DCY113.</title>
        <authorList>
            <person name="Kang J."/>
        </authorList>
    </citation>
    <scope>NUCLEOTIDE SEQUENCE [LARGE SCALE GENOMIC DNA]</scope>
    <source>
        <strain evidence="1 2">DCY113</strain>
    </source>
</reference>
<dbReference type="Proteomes" id="UP000325273">
    <property type="component" value="Unassembled WGS sequence"/>
</dbReference>